<organism evidence="1 2">
    <name type="scientific">Propioniferax innocua</name>
    <dbReference type="NCBI Taxonomy" id="1753"/>
    <lineage>
        <taxon>Bacteria</taxon>
        <taxon>Bacillati</taxon>
        <taxon>Actinomycetota</taxon>
        <taxon>Actinomycetes</taxon>
        <taxon>Propionibacteriales</taxon>
        <taxon>Propionibacteriaceae</taxon>
        <taxon>Propioniferax</taxon>
    </lineage>
</organism>
<dbReference type="Pfam" id="PF05610">
    <property type="entry name" value="DUF779"/>
    <property type="match status" value="1"/>
</dbReference>
<dbReference type="RefSeq" id="WP_142093666.1">
    <property type="nucleotide sequence ID" value="NZ_BAAAMD010000004.1"/>
</dbReference>
<protein>
    <recommendedName>
        <fullName evidence="3">DUF779 domain-containing protein</fullName>
    </recommendedName>
</protein>
<accession>A0A542ZBV8</accession>
<keyword evidence="2" id="KW-1185">Reference proteome</keyword>
<dbReference type="InterPro" id="IPR008497">
    <property type="entry name" value="DUF779"/>
</dbReference>
<evidence type="ECO:0008006" key="3">
    <source>
        <dbReference type="Google" id="ProtNLM"/>
    </source>
</evidence>
<dbReference type="AlphaFoldDB" id="A0A542ZBV8"/>
<dbReference type="Proteomes" id="UP000316196">
    <property type="component" value="Unassembled WGS sequence"/>
</dbReference>
<comment type="caution">
    <text evidence="1">The sequence shown here is derived from an EMBL/GenBank/DDBJ whole genome shotgun (WGS) entry which is preliminary data.</text>
</comment>
<reference evidence="1 2" key="1">
    <citation type="submission" date="2019-06" db="EMBL/GenBank/DDBJ databases">
        <title>Sequencing the genomes of 1000 actinobacteria strains.</title>
        <authorList>
            <person name="Klenk H.-P."/>
        </authorList>
    </citation>
    <scope>NUCLEOTIDE SEQUENCE [LARGE SCALE GENOMIC DNA]</scope>
    <source>
        <strain evidence="1 2">DSM 8251</strain>
    </source>
</reference>
<evidence type="ECO:0000313" key="1">
    <source>
        <dbReference type="EMBL" id="TQL57838.1"/>
    </source>
</evidence>
<dbReference type="OrthoDB" id="3725739at2"/>
<dbReference type="EMBL" id="VFOR01000002">
    <property type="protein sequence ID" value="TQL57838.1"/>
    <property type="molecule type" value="Genomic_DNA"/>
</dbReference>
<gene>
    <name evidence="1" type="ORF">FB460_1683</name>
</gene>
<sequence>MNSGDRAEGGFIASRVLVSHAAAALMRELIDRHGPLLFHQSGGCCDGSAPMCYEDGDFLIGDTDVLLGRLAVGEAPTEVWISGPQFTAWQHTQLLIDAVPGRGAGFSLEAPTGQRFLSRARVIPEAADLPVALTGAEVEAGANLPGPTAPVDPESVGVFCG</sequence>
<name>A0A542ZBV8_9ACTN</name>
<proteinExistence type="predicted"/>
<evidence type="ECO:0000313" key="2">
    <source>
        <dbReference type="Proteomes" id="UP000316196"/>
    </source>
</evidence>